<protein>
    <submittedName>
        <fullName evidence="3">YciI family protein</fullName>
    </submittedName>
</protein>
<dbReference type="Proteomes" id="UP001190465">
    <property type="component" value="Chromosome"/>
</dbReference>
<comment type="similarity">
    <text evidence="1">Belongs to the YciI family.</text>
</comment>
<dbReference type="SUPFAM" id="SSF54909">
    <property type="entry name" value="Dimeric alpha+beta barrel"/>
    <property type="match status" value="1"/>
</dbReference>
<evidence type="ECO:0000256" key="1">
    <source>
        <dbReference type="ARBA" id="ARBA00007689"/>
    </source>
</evidence>
<keyword evidence="4" id="KW-1185">Reference proteome</keyword>
<dbReference type="PANTHER" id="PTHR35174:SF4">
    <property type="entry name" value="BLL7163 PROTEIN"/>
    <property type="match status" value="1"/>
</dbReference>
<evidence type="ECO:0000313" key="3">
    <source>
        <dbReference type="EMBL" id="CAJ1508694.1"/>
    </source>
</evidence>
<dbReference type="Gene3D" id="3.30.70.1060">
    <property type="entry name" value="Dimeric alpha+beta barrel"/>
    <property type="match status" value="1"/>
</dbReference>
<dbReference type="RefSeq" id="WP_308479275.1">
    <property type="nucleotide sequence ID" value="NZ_OY726397.1"/>
</dbReference>
<dbReference type="InterPro" id="IPR005545">
    <property type="entry name" value="YCII"/>
</dbReference>
<accession>A0ABM9M1W3</accession>
<evidence type="ECO:0000259" key="2">
    <source>
        <dbReference type="Pfam" id="PF03795"/>
    </source>
</evidence>
<dbReference type="InterPro" id="IPR011008">
    <property type="entry name" value="Dimeric_a/b-barrel"/>
</dbReference>
<reference evidence="3 4" key="1">
    <citation type="submission" date="2023-08" db="EMBL/GenBank/DDBJ databases">
        <authorList>
            <person name="Folkvardsen B D."/>
            <person name="Norman A."/>
        </authorList>
    </citation>
    <scope>NUCLEOTIDE SEQUENCE [LARGE SCALE GENOMIC DNA]</scope>
    <source>
        <strain evidence="3 4">Mu0053</strain>
    </source>
</reference>
<dbReference type="EMBL" id="OY726397">
    <property type="protein sequence ID" value="CAJ1508694.1"/>
    <property type="molecule type" value="Genomic_DNA"/>
</dbReference>
<dbReference type="PANTHER" id="PTHR35174">
    <property type="entry name" value="BLL7171 PROTEIN-RELATED"/>
    <property type="match status" value="1"/>
</dbReference>
<organism evidence="3 4">
    <name type="scientific">[Mycobacterium] burgundiense</name>
    <dbReference type="NCBI Taxonomy" id="3064286"/>
    <lineage>
        <taxon>Bacteria</taxon>
        <taxon>Bacillati</taxon>
        <taxon>Actinomycetota</taxon>
        <taxon>Actinomycetes</taxon>
        <taxon>Mycobacteriales</taxon>
        <taxon>Mycobacteriaceae</taxon>
        <taxon>Mycolicibacterium</taxon>
    </lineage>
</organism>
<dbReference type="Pfam" id="PF03795">
    <property type="entry name" value="YCII"/>
    <property type="match status" value="1"/>
</dbReference>
<gene>
    <name evidence="3" type="ORF">MU0053_003936</name>
</gene>
<feature type="domain" description="YCII-related" evidence="2">
    <location>
        <begin position="1"/>
        <end position="103"/>
    </location>
</feature>
<name>A0ABM9M1W3_9MYCO</name>
<sequence length="138" mass="15337">MRYMLIMRSTPEAEEAMKEVPFDEVVTHMGRYNEELINAGVMVAGEGLAPPEDGGFVVDFSADPPAVRDGAVGEAAVLFNGFWILEVATRDEAIGWATKCPLGPGIKLEVRRVPTIDEFPPDNEYVQKEKAWREKLKI</sequence>
<proteinExistence type="inferred from homology"/>
<evidence type="ECO:0000313" key="4">
    <source>
        <dbReference type="Proteomes" id="UP001190465"/>
    </source>
</evidence>